<dbReference type="GO" id="GO:0005975">
    <property type="term" value="P:carbohydrate metabolic process"/>
    <property type="evidence" value="ECO:0007669"/>
    <property type="project" value="InterPro"/>
</dbReference>
<dbReference type="RefSeq" id="WP_092780320.1">
    <property type="nucleotide sequence ID" value="NZ_FOGI01000008.1"/>
</dbReference>
<keyword evidence="7 11" id="KW-0808">Transferase</keyword>
<evidence type="ECO:0000256" key="11">
    <source>
        <dbReference type="HAMAP-Rule" id="MF_00493"/>
    </source>
</evidence>
<keyword evidence="13" id="KW-1185">Reference proteome</keyword>
<dbReference type="GO" id="GO:0006098">
    <property type="term" value="P:pentose-phosphate shunt"/>
    <property type="evidence" value="ECO:0007669"/>
    <property type="project" value="UniProtKB-UniRule"/>
</dbReference>
<dbReference type="GO" id="GO:0004801">
    <property type="term" value="F:transaldolase activity"/>
    <property type="evidence" value="ECO:0007669"/>
    <property type="project" value="UniProtKB-UniRule"/>
</dbReference>
<evidence type="ECO:0000313" key="13">
    <source>
        <dbReference type="Proteomes" id="UP000199051"/>
    </source>
</evidence>
<dbReference type="PIRSF" id="PIRSF036915">
    <property type="entry name" value="Trnald_Bac_Plnt"/>
    <property type="match status" value="1"/>
</dbReference>
<comment type="function">
    <text evidence="1 11">Transaldolase is important for the balance of metabolites in the pentose-phosphate pathway.</text>
</comment>
<comment type="similarity">
    <text evidence="4 11">Belongs to the transaldolase family. Type 2 subfamily.</text>
</comment>
<dbReference type="NCBIfam" id="TIGR00876">
    <property type="entry name" value="tal_mycobact"/>
    <property type="match status" value="1"/>
</dbReference>
<keyword evidence="6 11" id="KW-0963">Cytoplasm</keyword>
<comment type="subcellular location">
    <subcellularLocation>
        <location evidence="2 11">Cytoplasm</location>
    </subcellularLocation>
</comment>
<dbReference type="CDD" id="cd00955">
    <property type="entry name" value="Transaldolase_like"/>
    <property type="match status" value="1"/>
</dbReference>
<sequence>MTDTLKQLSDAGVSVWLDDLSRERLTSGNLAELIRDRHVVGVTTNPTIFAGALSDGEAYDAQVRELAARGASLADVVRELTTTDVRNACDLFRDVHQRSGGVDGRVSIEVDPGLARDTDATAAEALDLWKTVDRPNLLVKIPATEEGLPAITRTLAEGVSVNVTLIFSVERYRAVMDAYLAGLEQAKANGHDLRSIHSVASFFVSRVDSEVDGRLEGIGTDEAKALRGQAAVANARLAYAAFLEVFQGPRWDALAADGANRQRPLWASTGVKNPDYSPTLYVDQLVVADTVNTMPEKTLHAVAEHGKITGDTVTGTADAAQAVYDRLSAVGIDVADVYRVLETEGVEKFDKSWAELLETVQGQLDTAKS</sequence>
<comment type="catalytic activity">
    <reaction evidence="10 11">
        <text>D-sedoheptulose 7-phosphate + D-glyceraldehyde 3-phosphate = D-erythrose 4-phosphate + beta-D-fructose 6-phosphate</text>
        <dbReference type="Rhea" id="RHEA:17053"/>
        <dbReference type="ChEBI" id="CHEBI:16897"/>
        <dbReference type="ChEBI" id="CHEBI:57483"/>
        <dbReference type="ChEBI" id="CHEBI:57634"/>
        <dbReference type="ChEBI" id="CHEBI:59776"/>
        <dbReference type="EC" id="2.2.1.2"/>
    </reaction>
</comment>
<dbReference type="PANTHER" id="PTHR10683:SF31">
    <property type="entry name" value="TRANSALDOLASE"/>
    <property type="match status" value="1"/>
</dbReference>
<name>A0A1H9V8Q0_9PSEU</name>
<dbReference type="InterPro" id="IPR018225">
    <property type="entry name" value="Transaldolase_AS"/>
</dbReference>
<gene>
    <name evidence="11" type="primary">tal</name>
    <name evidence="12" type="ORF">SAMN04487818_108137</name>
</gene>
<reference evidence="13" key="1">
    <citation type="submission" date="2016-10" db="EMBL/GenBank/DDBJ databases">
        <authorList>
            <person name="Varghese N."/>
            <person name="Submissions S."/>
        </authorList>
    </citation>
    <scope>NUCLEOTIDE SEQUENCE [LARGE SCALE GENOMIC DNA]</scope>
    <source>
        <strain evidence="13">DSM 44260</strain>
    </source>
</reference>
<evidence type="ECO:0000256" key="4">
    <source>
        <dbReference type="ARBA" id="ARBA00008426"/>
    </source>
</evidence>
<evidence type="ECO:0000313" key="12">
    <source>
        <dbReference type="EMBL" id="SES17784.1"/>
    </source>
</evidence>
<dbReference type="NCBIfam" id="NF002881">
    <property type="entry name" value="PRK03343.1"/>
    <property type="match status" value="1"/>
</dbReference>
<keyword evidence="8 11" id="KW-0570">Pentose shunt</keyword>
<dbReference type="PANTHER" id="PTHR10683">
    <property type="entry name" value="TRANSALDOLASE"/>
    <property type="match status" value="1"/>
</dbReference>
<dbReference type="Pfam" id="PF00923">
    <property type="entry name" value="TAL_FSA"/>
    <property type="match status" value="1"/>
</dbReference>
<dbReference type="GO" id="GO:0005737">
    <property type="term" value="C:cytoplasm"/>
    <property type="evidence" value="ECO:0007669"/>
    <property type="project" value="UniProtKB-SubCell"/>
</dbReference>
<keyword evidence="9 11" id="KW-0704">Schiff base</keyword>
<comment type="pathway">
    <text evidence="3 11">Carbohydrate degradation; pentose phosphate pathway; D-glyceraldehyde 3-phosphate and beta-D-fructose 6-phosphate from D-ribose 5-phosphate and D-xylulose 5-phosphate (non-oxidative stage): step 2/3.</text>
</comment>
<evidence type="ECO:0000256" key="10">
    <source>
        <dbReference type="ARBA" id="ARBA00048810"/>
    </source>
</evidence>
<evidence type="ECO:0000256" key="5">
    <source>
        <dbReference type="ARBA" id="ARBA00013151"/>
    </source>
</evidence>
<evidence type="ECO:0000256" key="8">
    <source>
        <dbReference type="ARBA" id="ARBA00023126"/>
    </source>
</evidence>
<feature type="active site" description="Schiff-base intermediate with substrate" evidence="11">
    <location>
        <position position="140"/>
    </location>
</feature>
<dbReference type="UniPathway" id="UPA00115">
    <property type="reaction ID" value="UER00414"/>
</dbReference>
<evidence type="ECO:0000256" key="3">
    <source>
        <dbReference type="ARBA" id="ARBA00004857"/>
    </source>
</evidence>
<evidence type="ECO:0000256" key="7">
    <source>
        <dbReference type="ARBA" id="ARBA00022679"/>
    </source>
</evidence>
<dbReference type="STRING" id="155974.SAMN04487818_108137"/>
<protein>
    <recommendedName>
        <fullName evidence="5 11">Transaldolase</fullName>
        <ecNumber evidence="5 11">2.2.1.2</ecNumber>
    </recommendedName>
</protein>
<dbReference type="SUPFAM" id="SSF51569">
    <property type="entry name" value="Aldolase"/>
    <property type="match status" value="1"/>
</dbReference>
<evidence type="ECO:0000256" key="2">
    <source>
        <dbReference type="ARBA" id="ARBA00004496"/>
    </source>
</evidence>
<evidence type="ECO:0000256" key="9">
    <source>
        <dbReference type="ARBA" id="ARBA00023270"/>
    </source>
</evidence>
<proteinExistence type="inferred from homology"/>
<dbReference type="EC" id="2.2.1.2" evidence="5 11"/>
<dbReference type="PROSITE" id="PS01054">
    <property type="entry name" value="TRANSALDOLASE_1"/>
    <property type="match status" value="1"/>
</dbReference>
<dbReference type="InterPro" id="IPR004732">
    <property type="entry name" value="Transaldolase_2"/>
</dbReference>
<dbReference type="Proteomes" id="UP000199051">
    <property type="component" value="Unassembled WGS sequence"/>
</dbReference>
<dbReference type="InterPro" id="IPR013785">
    <property type="entry name" value="Aldolase_TIM"/>
</dbReference>
<evidence type="ECO:0000256" key="6">
    <source>
        <dbReference type="ARBA" id="ARBA00022490"/>
    </source>
</evidence>
<dbReference type="Gene3D" id="3.20.20.70">
    <property type="entry name" value="Aldolase class I"/>
    <property type="match status" value="1"/>
</dbReference>
<dbReference type="AlphaFoldDB" id="A0A1H9V8Q0"/>
<dbReference type="InterPro" id="IPR001585">
    <property type="entry name" value="TAL/FSA"/>
</dbReference>
<accession>A0A1H9V8Q0</accession>
<evidence type="ECO:0000256" key="1">
    <source>
        <dbReference type="ARBA" id="ARBA00003518"/>
    </source>
</evidence>
<dbReference type="HAMAP" id="MF_00493">
    <property type="entry name" value="Transaldolase_2"/>
    <property type="match status" value="1"/>
</dbReference>
<dbReference type="EMBL" id="FOGI01000008">
    <property type="protein sequence ID" value="SES17784.1"/>
    <property type="molecule type" value="Genomic_DNA"/>
</dbReference>
<organism evidence="12 13">
    <name type="scientific">Actinokineospora terrae</name>
    <dbReference type="NCBI Taxonomy" id="155974"/>
    <lineage>
        <taxon>Bacteria</taxon>
        <taxon>Bacillati</taxon>
        <taxon>Actinomycetota</taxon>
        <taxon>Actinomycetes</taxon>
        <taxon>Pseudonocardiales</taxon>
        <taxon>Pseudonocardiaceae</taxon>
        <taxon>Actinokineospora</taxon>
    </lineage>
</organism>